<dbReference type="Gene3D" id="1.10.30.10">
    <property type="entry name" value="High mobility group box domain"/>
    <property type="match status" value="1"/>
</dbReference>
<dbReference type="SMART" id="SM00398">
    <property type="entry name" value="HMG"/>
    <property type="match status" value="1"/>
</dbReference>
<evidence type="ECO:0000256" key="4">
    <source>
        <dbReference type="SAM" id="MobiDB-lite"/>
    </source>
</evidence>
<feature type="domain" description="HMG box" evidence="5">
    <location>
        <begin position="115"/>
        <end position="184"/>
    </location>
</feature>
<dbReference type="GO" id="GO:0000978">
    <property type="term" value="F:RNA polymerase II cis-regulatory region sequence-specific DNA binding"/>
    <property type="evidence" value="ECO:0007669"/>
    <property type="project" value="TreeGrafter"/>
</dbReference>
<gene>
    <name evidence="6" type="ORF">DFH08DRAFT_947178</name>
</gene>
<keyword evidence="3" id="KW-0539">Nucleus</keyword>
<dbReference type="Pfam" id="PF00505">
    <property type="entry name" value="HMG_box"/>
    <property type="match status" value="1"/>
</dbReference>
<dbReference type="InterPro" id="IPR009071">
    <property type="entry name" value="HMG_box_dom"/>
</dbReference>
<name>A0AAD7F443_9AGAR</name>
<dbReference type="PANTHER" id="PTHR10270">
    <property type="entry name" value="SOX TRANSCRIPTION FACTOR"/>
    <property type="match status" value="1"/>
</dbReference>
<dbReference type="GO" id="GO:0001228">
    <property type="term" value="F:DNA-binding transcription activator activity, RNA polymerase II-specific"/>
    <property type="evidence" value="ECO:0007669"/>
    <property type="project" value="TreeGrafter"/>
</dbReference>
<feature type="DNA-binding region" description="HMG box" evidence="3">
    <location>
        <begin position="115"/>
        <end position="184"/>
    </location>
</feature>
<evidence type="ECO:0000256" key="1">
    <source>
        <dbReference type="ARBA" id="ARBA00023125"/>
    </source>
</evidence>
<dbReference type="PANTHER" id="PTHR10270:SF161">
    <property type="entry name" value="SEX-DETERMINING REGION Y PROTEIN"/>
    <property type="match status" value="1"/>
</dbReference>
<dbReference type="AlphaFoldDB" id="A0AAD7F443"/>
<feature type="compositionally biased region" description="Basic residues" evidence="4">
    <location>
        <begin position="187"/>
        <end position="197"/>
    </location>
</feature>
<dbReference type="SUPFAM" id="SSF47095">
    <property type="entry name" value="HMG-box"/>
    <property type="match status" value="1"/>
</dbReference>
<proteinExistence type="predicted"/>
<feature type="region of interest" description="Disordered" evidence="4">
    <location>
        <begin position="181"/>
        <end position="204"/>
    </location>
</feature>
<feature type="compositionally biased region" description="Low complexity" evidence="4">
    <location>
        <begin position="272"/>
        <end position="291"/>
    </location>
</feature>
<dbReference type="InterPro" id="IPR050140">
    <property type="entry name" value="SRY-related_HMG-box_TF-like"/>
</dbReference>
<dbReference type="EMBL" id="JARIHO010000001">
    <property type="protein sequence ID" value="KAJ7368242.1"/>
    <property type="molecule type" value="Genomic_DNA"/>
</dbReference>
<feature type="compositionally biased region" description="Polar residues" evidence="4">
    <location>
        <begin position="28"/>
        <end position="54"/>
    </location>
</feature>
<feature type="region of interest" description="Disordered" evidence="4">
    <location>
        <begin position="96"/>
        <end position="117"/>
    </location>
</feature>
<evidence type="ECO:0000313" key="6">
    <source>
        <dbReference type="EMBL" id="KAJ7368242.1"/>
    </source>
</evidence>
<evidence type="ECO:0000313" key="7">
    <source>
        <dbReference type="Proteomes" id="UP001218218"/>
    </source>
</evidence>
<dbReference type="GO" id="GO:0000122">
    <property type="term" value="P:negative regulation of transcription by RNA polymerase II"/>
    <property type="evidence" value="ECO:0007669"/>
    <property type="project" value="TreeGrafter"/>
</dbReference>
<dbReference type="GO" id="GO:0030154">
    <property type="term" value="P:cell differentiation"/>
    <property type="evidence" value="ECO:0007669"/>
    <property type="project" value="TreeGrafter"/>
</dbReference>
<dbReference type="GO" id="GO:0005634">
    <property type="term" value="C:nucleus"/>
    <property type="evidence" value="ECO:0007669"/>
    <property type="project" value="UniProtKB-UniRule"/>
</dbReference>
<keyword evidence="1 3" id="KW-0238">DNA-binding</keyword>
<evidence type="ECO:0000256" key="3">
    <source>
        <dbReference type="PROSITE-ProRule" id="PRU00267"/>
    </source>
</evidence>
<sequence>MNSHAQIKPETDSSPFQAEYRFPPTPPSSDSGRTSPSDWSEWSSFNSPVQSPTTFHLPHIRLARSVRGTERERARSGAKEDVDAATAFASLLSHYRSQIRPPSPPAPLPSQSRRIPRPPNAFILYRSDLLKSGKIPENMERRQQNLSRVAGECWNLLKPHEKQVWQELAAERAAIHQLEYPNYHFKPSPRGKGKTKPRPTNANSDDLIRTLRETYIGIRGPSICASRGRKPKVQVAEEMGPTGEALRLSQSLPSTPPISLVNAQDLSTFNWSSGSASASSSPAPSLPSPEAASKEEPSLPPFFPQRTFPHFPAPRRPSTSLGFIRNLTEDASCTDGPERPASAASETGLSNLVRDFNITPTASNFGHIATPVPTSDWPWSTVDHPQALRSPFSFAALNAHPSPSSSFAELGSTVGPHDQLATDESGSFSDSQFLMTLDGFTNNDSNSGFAFDSWTFDQPMSADEQ</sequence>
<feature type="region of interest" description="Disordered" evidence="4">
    <location>
        <begin position="1"/>
        <end position="81"/>
    </location>
</feature>
<accession>A0AAD7F443</accession>
<keyword evidence="2" id="KW-0804">Transcription</keyword>
<organism evidence="6 7">
    <name type="scientific">Mycena albidolilacea</name>
    <dbReference type="NCBI Taxonomy" id="1033008"/>
    <lineage>
        <taxon>Eukaryota</taxon>
        <taxon>Fungi</taxon>
        <taxon>Dikarya</taxon>
        <taxon>Basidiomycota</taxon>
        <taxon>Agaricomycotina</taxon>
        <taxon>Agaricomycetes</taxon>
        <taxon>Agaricomycetidae</taxon>
        <taxon>Agaricales</taxon>
        <taxon>Marasmiineae</taxon>
        <taxon>Mycenaceae</taxon>
        <taxon>Mycena</taxon>
    </lineage>
</organism>
<dbReference type="CDD" id="cd01389">
    <property type="entry name" value="HMG-box_ROX1-like"/>
    <property type="match status" value="1"/>
</dbReference>
<comment type="caution">
    <text evidence="6">The sequence shown here is derived from an EMBL/GenBank/DDBJ whole genome shotgun (WGS) entry which is preliminary data.</text>
</comment>
<feature type="compositionally biased region" description="Basic and acidic residues" evidence="4">
    <location>
        <begin position="67"/>
        <end position="81"/>
    </location>
</feature>
<feature type="region of interest" description="Disordered" evidence="4">
    <location>
        <begin position="271"/>
        <end position="320"/>
    </location>
</feature>
<keyword evidence="7" id="KW-1185">Reference proteome</keyword>
<evidence type="ECO:0000259" key="5">
    <source>
        <dbReference type="PROSITE" id="PS50118"/>
    </source>
</evidence>
<reference evidence="6" key="1">
    <citation type="submission" date="2023-03" db="EMBL/GenBank/DDBJ databases">
        <title>Massive genome expansion in bonnet fungi (Mycena s.s.) driven by repeated elements and novel gene families across ecological guilds.</title>
        <authorList>
            <consortium name="Lawrence Berkeley National Laboratory"/>
            <person name="Harder C.B."/>
            <person name="Miyauchi S."/>
            <person name="Viragh M."/>
            <person name="Kuo A."/>
            <person name="Thoen E."/>
            <person name="Andreopoulos B."/>
            <person name="Lu D."/>
            <person name="Skrede I."/>
            <person name="Drula E."/>
            <person name="Henrissat B."/>
            <person name="Morin E."/>
            <person name="Kohler A."/>
            <person name="Barry K."/>
            <person name="LaButti K."/>
            <person name="Morin E."/>
            <person name="Salamov A."/>
            <person name="Lipzen A."/>
            <person name="Mereny Z."/>
            <person name="Hegedus B."/>
            <person name="Baldrian P."/>
            <person name="Stursova M."/>
            <person name="Weitz H."/>
            <person name="Taylor A."/>
            <person name="Grigoriev I.V."/>
            <person name="Nagy L.G."/>
            <person name="Martin F."/>
            <person name="Kauserud H."/>
        </authorList>
    </citation>
    <scope>NUCLEOTIDE SEQUENCE</scope>
    <source>
        <strain evidence="6">CBHHK002</strain>
    </source>
</reference>
<dbReference type="InterPro" id="IPR036910">
    <property type="entry name" value="HMG_box_dom_sf"/>
</dbReference>
<dbReference type="PROSITE" id="PS50118">
    <property type="entry name" value="HMG_BOX_2"/>
    <property type="match status" value="1"/>
</dbReference>
<evidence type="ECO:0000256" key="2">
    <source>
        <dbReference type="ARBA" id="ARBA00023163"/>
    </source>
</evidence>
<dbReference type="Proteomes" id="UP001218218">
    <property type="component" value="Unassembled WGS sequence"/>
</dbReference>
<protein>
    <recommendedName>
        <fullName evidence="5">HMG box domain-containing protein</fullName>
    </recommendedName>
</protein>